<organism evidence="1 2">
    <name type="scientific">Comamonas testosteroni</name>
    <name type="common">Pseudomonas testosteroni</name>
    <dbReference type="NCBI Taxonomy" id="285"/>
    <lineage>
        <taxon>Bacteria</taxon>
        <taxon>Pseudomonadati</taxon>
        <taxon>Pseudomonadota</taxon>
        <taxon>Betaproteobacteria</taxon>
        <taxon>Burkholderiales</taxon>
        <taxon>Comamonadaceae</taxon>
        <taxon>Comamonas</taxon>
    </lineage>
</organism>
<sequence length="173" mass="19261">MTCYLSPNAWRDVLYNAVRSTPGGVSAAATFLTVRRGRSIHTETLRARLRGVDGEWINLEMLELLTEWMQECREPGALKWLSMLNQQYGMVAMTLPPAPPGGWPCEAEAIQKKLLQLGVEGGSLTALGMRVTEDKRVEPAEAEQMCAQIMGEVELLLRLHRNVRRAAGLEVDL</sequence>
<evidence type="ECO:0000313" key="1">
    <source>
        <dbReference type="EMBL" id="KOC19234.1"/>
    </source>
</evidence>
<dbReference type="AlphaFoldDB" id="A0A0L7MBH4"/>
<proteinExistence type="predicted"/>
<protein>
    <submittedName>
        <fullName evidence="1">Uncharacterized protein</fullName>
    </submittedName>
</protein>
<evidence type="ECO:0000313" key="2">
    <source>
        <dbReference type="Proteomes" id="UP000037442"/>
    </source>
</evidence>
<gene>
    <name evidence="1" type="ORF">GL58_18680</name>
</gene>
<dbReference type="RefSeq" id="WP_053284354.1">
    <property type="nucleotide sequence ID" value="NZ_JNVD01000030.1"/>
</dbReference>
<reference evidence="2" key="1">
    <citation type="submission" date="2014-06" db="EMBL/GenBank/DDBJ databases">
        <title>Draft genome sequence of C. testosteroni WDL7.</title>
        <authorList>
            <person name="Wu Y."/>
            <person name="Seshan H."/>
            <person name="Arumugam K."/>
        </authorList>
    </citation>
    <scope>NUCLEOTIDE SEQUENCE [LARGE SCALE GENOMIC DNA]</scope>
    <source>
        <strain evidence="2">WDL7</strain>
    </source>
</reference>
<accession>A0A0L7MBH4</accession>
<dbReference type="EMBL" id="JNVD01000030">
    <property type="protein sequence ID" value="KOC19234.1"/>
    <property type="molecule type" value="Genomic_DNA"/>
</dbReference>
<comment type="caution">
    <text evidence="1">The sequence shown here is derived from an EMBL/GenBank/DDBJ whole genome shotgun (WGS) entry which is preliminary data.</text>
</comment>
<dbReference type="PATRIC" id="fig|285.49.peg.3863"/>
<name>A0A0L7MBH4_COMTE</name>
<dbReference type="Proteomes" id="UP000037442">
    <property type="component" value="Unassembled WGS sequence"/>
</dbReference>